<keyword evidence="3" id="KW-0813">Transport</keyword>
<dbReference type="InterPro" id="IPR018093">
    <property type="entry name" value="BCCT_CS"/>
</dbReference>
<feature type="transmembrane region" description="Helical" evidence="8">
    <location>
        <begin position="54"/>
        <end position="73"/>
    </location>
</feature>
<dbReference type="PANTHER" id="PTHR30047:SF7">
    <property type="entry name" value="HIGH-AFFINITY CHOLINE TRANSPORT PROTEIN"/>
    <property type="match status" value="1"/>
</dbReference>
<evidence type="ECO:0000256" key="8">
    <source>
        <dbReference type="SAM" id="Phobius"/>
    </source>
</evidence>
<dbReference type="InterPro" id="IPR000060">
    <property type="entry name" value="BCCT_transptr"/>
</dbReference>
<feature type="transmembrane region" description="Helical" evidence="8">
    <location>
        <begin position="147"/>
        <end position="165"/>
    </location>
</feature>
<feature type="transmembrane region" description="Helical" evidence="8">
    <location>
        <begin position="348"/>
        <end position="366"/>
    </location>
</feature>
<evidence type="ECO:0000256" key="2">
    <source>
        <dbReference type="ARBA" id="ARBA00005658"/>
    </source>
</evidence>
<feature type="transmembrane region" description="Helical" evidence="8">
    <location>
        <begin position="314"/>
        <end position="336"/>
    </location>
</feature>
<keyword evidence="10" id="KW-1185">Reference proteome</keyword>
<feature type="transmembrane region" description="Helical" evidence="8">
    <location>
        <begin position="12"/>
        <end position="34"/>
    </location>
</feature>
<comment type="subcellular location">
    <subcellularLocation>
        <location evidence="1">Cell membrane</location>
        <topology evidence="1">Multi-pass membrane protein</topology>
    </subcellularLocation>
</comment>
<dbReference type="Pfam" id="PF02028">
    <property type="entry name" value="BCCT"/>
    <property type="match status" value="1"/>
</dbReference>
<comment type="similarity">
    <text evidence="2">Belongs to the BCCT transporter (TC 2.A.15) family.</text>
</comment>
<reference evidence="9 10" key="1">
    <citation type="submission" date="2023-05" db="EMBL/GenBank/DDBJ databases">
        <title>The complete genome of Acinetobacter sp. nov KCTC 92772.</title>
        <authorList>
            <person name="Zhou G."/>
        </authorList>
    </citation>
    <scope>NUCLEOTIDE SEQUENCE [LARGE SCALE GENOMIC DNA]</scope>
    <source>
        <strain evidence="9 10">KCTC 92772</strain>
    </source>
</reference>
<keyword evidence="6 8" id="KW-1133">Transmembrane helix</keyword>
<feature type="transmembrane region" description="Helical" evidence="8">
    <location>
        <begin position="447"/>
        <end position="467"/>
    </location>
</feature>
<keyword evidence="5 8" id="KW-0812">Transmembrane</keyword>
<evidence type="ECO:0000256" key="6">
    <source>
        <dbReference type="ARBA" id="ARBA00022989"/>
    </source>
</evidence>
<evidence type="ECO:0000256" key="3">
    <source>
        <dbReference type="ARBA" id="ARBA00022448"/>
    </source>
</evidence>
<gene>
    <name evidence="9" type="primary">betT</name>
    <name evidence="9" type="ORF">QLH32_09940</name>
</gene>
<dbReference type="EMBL" id="CP125669">
    <property type="protein sequence ID" value="WHP04398.1"/>
    <property type="molecule type" value="Genomic_DNA"/>
</dbReference>
<keyword evidence="7 8" id="KW-0472">Membrane</keyword>
<dbReference type="RefSeq" id="WP_283266102.1">
    <property type="nucleotide sequence ID" value="NZ_CP125669.1"/>
</dbReference>
<proteinExistence type="inferred from homology"/>
<dbReference type="NCBIfam" id="TIGR00842">
    <property type="entry name" value="bcct"/>
    <property type="match status" value="1"/>
</dbReference>
<evidence type="ECO:0000256" key="7">
    <source>
        <dbReference type="ARBA" id="ARBA00023136"/>
    </source>
</evidence>
<evidence type="ECO:0000256" key="5">
    <source>
        <dbReference type="ARBA" id="ARBA00022692"/>
    </source>
</evidence>
<dbReference type="Proteomes" id="UP001229836">
    <property type="component" value="Chromosome"/>
</dbReference>
<feature type="transmembrane region" description="Helical" evidence="8">
    <location>
        <begin position="264"/>
        <end position="284"/>
    </location>
</feature>
<accession>A0ABY8S0C1</accession>
<feature type="transmembrane region" description="Helical" evidence="8">
    <location>
        <begin position="94"/>
        <end position="114"/>
    </location>
</feature>
<organism evidence="9 10">
    <name type="scientific">Acinetobacter corruptisaponis</name>
    <dbReference type="NCBI Taxonomy" id="3045147"/>
    <lineage>
        <taxon>Bacteria</taxon>
        <taxon>Pseudomonadati</taxon>
        <taxon>Pseudomonadota</taxon>
        <taxon>Gammaproteobacteria</taxon>
        <taxon>Moraxellales</taxon>
        <taxon>Moraxellaceae</taxon>
        <taxon>Acinetobacter</taxon>
    </lineage>
</organism>
<feature type="transmembrane region" description="Helical" evidence="8">
    <location>
        <begin position="193"/>
        <end position="212"/>
    </location>
</feature>
<feature type="transmembrane region" description="Helical" evidence="8">
    <location>
        <begin position="473"/>
        <end position="492"/>
    </location>
</feature>
<sequence>MPSKPTSQFANVNPNVFLSTVIIIAIFLAIVIIAPSSFEFLTQQLKQWITDSFSWFYVLSVAVFLILLIYIACSASGKIKLGPDHSQPEYSNGSWFAMLFTAGMGIGLMFFGVAEPVMHYVSPPSGDPETVASAQQALRITFFHWGLHAWAIYAIVGLSLAYFAYRHNLPLKTRSALYPIIGKKIYGPLGDSIDIFATIGTVFGVATSLGFGVTQINSGLHYLFGIEQSSNVQVILIIFVSALASLSVFLGLDKGVKRLSELNLILALVLLAFVFIAGPSIYLLQTTIQNMGSYISNLFGMTFNLYAYQPNGWIGGWTIMYWAWWISWSPFVGMFIARVSRGRTIREFIIGVLLIPTGFTIIWMGFLGNAALFSILQEHNTTLIQAVQNDSSVALFEFLNHLPFSTVMSLLATVLVMLFFVTSADSGALVTDYLTAKTENSPTWQRLFWTVLMAVLAIILLLVGGLSALQSSIIMSALPFTFVMLLMSWGLLKALKLDVTKMNAIQEARITPRAIHNPRSWQQRLGLIMHYPHTEAEVRQYINTQVRQAFESIQREFKRRHLDVDIREIEQGLQLHVDHHHEINFTYKVVSHETVPPSFMLGRADEDAASYFQAEVLLREGGQNYDVMDWTQEDLIQDIIDQYERHLYFLNIVRTTTSS</sequence>
<dbReference type="PANTHER" id="PTHR30047">
    <property type="entry name" value="HIGH-AFFINITY CHOLINE TRANSPORT PROTEIN-RELATED"/>
    <property type="match status" value="1"/>
</dbReference>
<evidence type="ECO:0000256" key="1">
    <source>
        <dbReference type="ARBA" id="ARBA00004651"/>
    </source>
</evidence>
<protein>
    <submittedName>
        <fullName evidence="9">Choline BCCT transporter BetT</fullName>
    </submittedName>
</protein>
<evidence type="ECO:0000256" key="4">
    <source>
        <dbReference type="ARBA" id="ARBA00022475"/>
    </source>
</evidence>
<evidence type="ECO:0000313" key="10">
    <source>
        <dbReference type="Proteomes" id="UP001229836"/>
    </source>
</evidence>
<dbReference type="PROSITE" id="PS01303">
    <property type="entry name" value="BCCT"/>
    <property type="match status" value="1"/>
</dbReference>
<dbReference type="NCBIfam" id="NF007399">
    <property type="entry name" value="PRK09928.1"/>
    <property type="match status" value="1"/>
</dbReference>
<keyword evidence="4" id="KW-1003">Cell membrane</keyword>
<feature type="transmembrane region" description="Helical" evidence="8">
    <location>
        <begin position="232"/>
        <end position="252"/>
    </location>
</feature>
<evidence type="ECO:0000313" key="9">
    <source>
        <dbReference type="EMBL" id="WHP04398.1"/>
    </source>
</evidence>
<feature type="transmembrane region" description="Helical" evidence="8">
    <location>
        <begin position="407"/>
        <end position="435"/>
    </location>
</feature>
<name>A0ABY8S0C1_9GAMM</name>